<dbReference type="Proteomes" id="UP001597461">
    <property type="component" value="Unassembled WGS sequence"/>
</dbReference>
<keyword evidence="2" id="KW-1185">Reference proteome</keyword>
<gene>
    <name evidence="1" type="ORF">ACFSR6_03355</name>
</gene>
<comment type="caution">
    <text evidence="1">The sequence shown here is derived from an EMBL/GenBank/DDBJ whole genome shotgun (WGS) entry which is preliminary data.</text>
</comment>
<proteinExistence type="predicted"/>
<protein>
    <submittedName>
        <fullName evidence="1">Uncharacterized protein</fullName>
    </submittedName>
</protein>
<evidence type="ECO:0000313" key="1">
    <source>
        <dbReference type="EMBL" id="MFD2581511.1"/>
    </source>
</evidence>
<dbReference type="EMBL" id="JBHULL010000003">
    <property type="protein sequence ID" value="MFD2581511.1"/>
    <property type="molecule type" value="Genomic_DNA"/>
</dbReference>
<organism evidence="1 2">
    <name type="scientific">Pedobacter vanadiisoli</name>
    <dbReference type="NCBI Taxonomy" id="1761975"/>
    <lineage>
        <taxon>Bacteria</taxon>
        <taxon>Pseudomonadati</taxon>
        <taxon>Bacteroidota</taxon>
        <taxon>Sphingobacteriia</taxon>
        <taxon>Sphingobacteriales</taxon>
        <taxon>Sphingobacteriaceae</taxon>
        <taxon>Pedobacter</taxon>
    </lineage>
</organism>
<reference evidence="2" key="1">
    <citation type="journal article" date="2019" name="Int. J. Syst. Evol. Microbiol.">
        <title>The Global Catalogue of Microorganisms (GCM) 10K type strain sequencing project: providing services to taxonomists for standard genome sequencing and annotation.</title>
        <authorList>
            <consortium name="The Broad Institute Genomics Platform"/>
            <consortium name="The Broad Institute Genome Sequencing Center for Infectious Disease"/>
            <person name="Wu L."/>
            <person name="Ma J."/>
        </authorList>
    </citation>
    <scope>NUCLEOTIDE SEQUENCE [LARGE SCALE GENOMIC DNA]</scope>
    <source>
        <strain evidence="2">KCTC 42866</strain>
    </source>
</reference>
<name>A0ABW5MFK4_9SPHI</name>
<dbReference type="RefSeq" id="WP_379074910.1">
    <property type="nucleotide sequence ID" value="NZ_JBHULL010000003.1"/>
</dbReference>
<accession>A0ABW5MFK4</accession>
<evidence type="ECO:0000313" key="2">
    <source>
        <dbReference type="Proteomes" id="UP001597461"/>
    </source>
</evidence>
<sequence length="59" mass="7044">MTKETGIPKTLNAFGKEWCLQGEFTDLKEMETNRANWIRIGHKAMIKNKNRLYVTRFRQ</sequence>